<sequence>GCPVLTWQPNCTNFRAAFTTVLERMKPDIIWVVAWEPNFFVYSNSQLRNQVTTSVKLLRAHTKQLVIDGQSDYHGFTVDPKQETIRRLQLGQTDFSDMQLSREKHNELHASEWSMMRSLESSTVTFNNVADQFCESDYCPFYNPRNLHQYYGDRSGHMNQEGLDRLRPGYKEIA</sequence>
<keyword evidence="3" id="KW-1185">Reference proteome</keyword>
<gene>
    <name evidence="2" type="ORF">PENTCL1PPCAC_16991</name>
</gene>
<feature type="non-terminal residue" evidence="2">
    <location>
        <position position="174"/>
    </location>
</feature>
<evidence type="ECO:0000313" key="2">
    <source>
        <dbReference type="EMBL" id="GMS94816.1"/>
    </source>
</evidence>
<dbReference type="GO" id="GO:0016020">
    <property type="term" value="C:membrane"/>
    <property type="evidence" value="ECO:0007669"/>
    <property type="project" value="TreeGrafter"/>
</dbReference>
<dbReference type="InterPro" id="IPR050879">
    <property type="entry name" value="Acyltransferase_3"/>
</dbReference>
<dbReference type="InterPro" id="IPR043968">
    <property type="entry name" value="SGNH"/>
</dbReference>
<dbReference type="Pfam" id="PF19040">
    <property type="entry name" value="SGNH"/>
    <property type="match status" value="1"/>
</dbReference>
<dbReference type="EMBL" id="BTSX01000004">
    <property type="protein sequence ID" value="GMS94816.1"/>
    <property type="molecule type" value="Genomic_DNA"/>
</dbReference>
<dbReference type="PANTHER" id="PTHR23028">
    <property type="entry name" value="ACETYLTRANSFERASE"/>
    <property type="match status" value="1"/>
</dbReference>
<dbReference type="GO" id="GO:0000271">
    <property type="term" value="P:polysaccharide biosynthetic process"/>
    <property type="evidence" value="ECO:0007669"/>
    <property type="project" value="TreeGrafter"/>
</dbReference>
<evidence type="ECO:0000259" key="1">
    <source>
        <dbReference type="Pfam" id="PF19040"/>
    </source>
</evidence>
<feature type="non-terminal residue" evidence="2">
    <location>
        <position position="1"/>
    </location>
</feature>
<evidence type="ECO:0000313" key="3">
    <source>
        <dbReference type="Proteomes" id="UP001432027"/>
    </source>
</evidence>
<accession>A0AAV5TKI4</accession>
<dbReference type="AlphaFoldDB" id="A0AAV5TKI4"/>
<reference evidence="2" key="1">
    <citation type="submission" date="2023-10" db="EMBL/GenBank/DDBJ databases">
        <title>Genome assembly of Pristionchus species.</title>
        <authorList>
            <person name="Yoshida K."/>
            <person name="Sommer R.J."/>
        </authorList>
    </citation>
    <scope>NUCLEOTIDE SEQUENCE</scope>
    <source>
        <strain evidence="2">RS0144</strain>
    </source>
</reference>
<protein>
    <recommendedName>
        <fullName evidence="1">SGNH domain-containing protein</fullName>
    </recommendedName>
</protein>
<dbReference type="Proteomes" id="UP001432027">
    <property type="component" value="Unassembled WGS sequence"/>
</dbReference>
<feature type="domain" description="SGNH" evidence="1">
    <location>
        <begin position="1"/>
        <end position="170"/>
    </location>
</feature>
<comment type="caution">
    <text evidence="2">The sequence shown here is derived from an EMBL/GenBank/DDBJ whole genome shotgun (WGS) entry which is preliminary data.</text>
</comment>
<proteinExistence type="predicted"/>
<organism evidence="2 3">
    <name type="scientific">Pristionchus entomophagus</name>
    <dbReference type="NCBI Taxonomy" id="358040"/>
    <lineage>
        <taxon>Eukaryota</taxon>
        <taxon>Metazoa</taxon>
        <taxon>Ecdysozoa</taxon>
        <taxon>Nematoda</taxon>
        <taxon>Chromadorea</taxon>
        <taxon>Rhabditida</taxon>
        <taxon>Rhabditina</taxon>
        <taxon>Diplogasteromorpha</taxon>
        <taxon>Diplogasteroidea</taxon>
        <taxon>Neodiplogasteridae</taxon>
        <taxon>Pristionchus</taxon>
    </lineage>
</organism>
<dbReference type="PANTHER" id="PTHR23028:SF53">
    <property type="entry name" value="ACYL_TRANSF_3 DOMAIN-CONTAINING PROTEIN"/>
    <property type="match status" value="1"/>
</dbReference>
<name>A0AAV5TKI4_9BILA</name>